<sequence length="414" mass="46320">MLISFHSGRTYILTLMIFFGVFSIASAQHIHTCTVIPSSPKASVGVPANIPDGAQKAVSYKPGGTFNSQWSVGSTLTVKFFGGSSYLQDQVMRYAREWTQYANVNFRVLSSGTADIRVSFTQNGASWSMVGTSSAHTDQNRPSMNFGWLNDRTSDYEIKRTVLHEFGHALGLLHEHQNPAGGIPWDEAAVYDHYWRTQGWDRQMTYNNVMATAERDATQYSAYDRASIMHYPVAAQLTGGRYEVGMNSELSETDKMYIARMYPGRYTSSGRPTGIPVSNPPVSTPPVSAPPTRVTNYRVQINNALGKQQKSETVQLFIADKRYTIRLAKDARQRQQLNLDLPKGKYPYRVVVSSTYFGYRKVRVNGVVRREYAEIEIPGDGRGILTVDGSESLTLFGSYDEASQRLKVYLGESR</sequence>
<evidence type="ECO:0000256" key="1">
    <source>
        <dbReference type="SAM" id="MobiDB-lite"/>
    </source>
</evidence>
<dbReference type="GO" id="GO:0004222">
    <property type="term" value="F:metalloendopeptidase activity"/>
    <property type="evidence" value="ECO:0007669"/>
    <property type="project" value="InterPro"/>
</dbReference>
<dbReference type="Proteomes" id="UP000199021">
    <property type="component" value="Unassembled WGS sequence"/>
</dbReference>
<feature type="domain" description="Peptidase metallopeptidase" evidence="2">
    <location>
        <begin position="66"/>
        <end position="210"/>
    </location>
</feature>
<dbReference type="EMBL" id="FOFB01000009">
    <property type="protein sequence ID" value="SEQ40720.1"/>
    <property type="molecule type" value="Genomic_DNA"/>
</dbReference>
<dbReference type="AlphaFoldDB" id="A0A1H9FS32"/>
<dbReference type="InterPro" id="IPR006026">
    <property type="entry name" value="Peptidase_Metallo"/>
</dbReference>
<dbReference type="SUPFAM" id="SSF55486">
    <property type="entry name" value="Metalloproteases ('zincins'), catalytic domain"/>
    <property type="match status" value="1"/>
</dbReference>
<organism evidence="3 4">
    <name type="scientific">Neolewinella agarilytica</name>
    <dbReference type="NCBI Taxonomy" id="478744"/>
    <lineage>
        <taxon>Bacteria</taxon>
        <taxon>Pseudomonadati</taxon>
        <taxon>Bacteroidota</taxon>
        <taxon>Saprospiria</taxon>
        <taxon>Saprospirales</taxon>
        <taxon>Lewinellaceae</taxon>
        <taxon>Neolewinella</taxon>
    </lineage>
</organism>
<protein>
    <submittedName>
        <fullName evidence="3">Astacin (Peptidase family M12A)</fullName>
    </submittedName>
</protein>
<evidence type="ECO:0000313" key="4">
    <source>
        <dbReference type="Proteomes" id="UP000199021"/>
    </source>
</evidence>
<dbReference type="CDD" id="cd04327">
    <property type="entry name" value="ZnMc_MMP_like_3"/>
    <property type="match status" value="1"/>
</dbReference>
<name>A0A1H9FS32_9BACT</name>
<dbReference type="GO" id="GO:0008270">
    <property type="term" value="F:zinc ion binding"/>
    <property type="evidence" value="ECO:0007669"/>
    <property type="project" value="InterPro"/>
</dbReference>
<dbReference type="Gene3D" id="3.40.390.10">
    <property type="entry name" value="Collagenase (Catalytic Domain)"/>
    <property type="match status" value="1"/>
</dbReference>
<dbReference type="SMART" id="SM00235">
    <property type="entry name" value="ZnMc"/>
    <property type="match status" value="1"/>
</dbReference>
<proteinExistence type="predicted"/>
<dbReference type="STRING" id="478744.SAMN05444359_10980"/>
<dbReference type="OrthoDB" id="3669864at2"/>
<dbReference type="InterPro" id="IPR001506">
    <property type="entry name" value="Peptidase_M12A"/>
</dbReference>
<gene>
    <name evidence="3" type="ORF">SAMN05444359_10980</name>
</gene>
<reference evidence="4" key="1">
    <citation type="submission" date="2016-10" db="EMBL/GenBank/DDBJ databases">
        <authorList>
            <person name="Varghese N."/>
            <person name="Submissions S."/>
        </authorList>
    </citation>
    <scope>NUCLEOTIDE SEQUENCE [LARGE SCALE GENOMIC DNA]</scope>
    <source>
        <strain evidence="4">DSM 24740</strain>
    </source>
</reference>
<feature type="compositionally biased region" description="Pro residues" evidence="1">
    <location>
        <begin position="278"/>
        <end position="289"/>
    </location>
</feature>
<feature type="region of interest" description="Disordered" evidence="1">
    <location>
        <begin position="269"/>
        <end position="291"/>
    </location>
</feature>
<evidence type="ECO:0000313" key="3">
    <source>
        <dbReference type="EMBL" id="SEQ40720.1"/>
    </source>
</evidence>
<accession>A0A1H9FS32</accession>
<dbReference type="GO" id="GO:0006508">
    <property type="term" value="P:proteolysis"/>
    <property type="evidence" value="ECO:0007669"/>
    <property type="project" value="InterPro"/>
</dbReference>
<dbReference type="InParanoid" id="A0A1H9FS32"/>
<evidence type="ECO:0000259" key="2">
    <source>
        <dbReference type="SMART" id="SM00235"/>
    </source>
</evidence>
<keyword evidence="4" id="KW-1185">Reference proteome</keyword>
<dbReference type="Pfam" id="PF01400">
    <property type="entry name" value="Astacin"/>
    <property type="match status" value="1"/>
</dbReference>
<dbReference type="InterPro" id="IPR024079">
    <property type="entry name" value="MetalloPept_cat_dom_sf"/>
</dbReference>